<comment type="caution">
    <text evidence="9">The sequence shown here is derived from an EMBL/GenBank/DDBJ whole genome shotgun (WGS) entry which is preliminary data.</text>
</comment>
<dbReference type="Proteomes" id="UP000377595">
    <property type="component" value="Unassembled WGS sequence"/>
</dbReference>
<dbReference type="EMBL" id="BLAF01000048">
    <property type="protein sequence ID" value="GES24173.1"/>
    <property type="molecule type" value="Genomic_DNA"/>
</dbReference>
<comment type="subcellular location">
    <subcellularLocation>
        <location evidence="1">Cell membrane</location>
        <topology evidence="1">Peripheral membrane protein</topology>
    </subcellularLocation>
</comment>
<keyword evidence="10" id="KW-1185">Reference proteome</keyword>
<gene>
    <name evidence="9" type="ORF">Aple_070720</name>
</gene>
<evidence type="ECO:0000256" key="6">
    <source>
        <dbReference type="ARBA" id="ARBA00022840"/>
    </source>
</evidence>
<dbReference type="PANTHER" id="PTHR43297:SF2">
    <property type="entry name" value="DIPEPTIDE TRANSPORT ATP-BINDING PROTEIN DPPD"/>
    <property type="match status" value="1"/>
</dbReference>
<dbReference type="SMART" id="SM00382">
    <property type="entry name" value="AAA"/>
    <property type="match status" value="1"/>
</dbReference>
<comment type="similarity">
    <text evidence="2">Belongs to the ABC transporter superfamily.</text>
</comment>
<dbReference type="InterPro" id="IPR050388">
    <property type="entry name" value="ABC_Ni/Peptide_Import"/>
</dbReference>
<proteinExistence type="inferred from homology"/>
<feature type="domain" description="ABC transporter" evidence="8">
    <location>
        <begin position="20"/>
        <end position="271"/>
    </location>
</feature>
<dbReference type="Gene3D" id="3.40.50.300">
    <property type="entry name" value="P-loop containing nucleotide triphosphate hydrolases"/>
    <property type="match status" value="1"/>
</dbReference>
<reference evidence="9 10" key="1">
    <citation type="submission" date="2019-10" db="EMBL/GenBank/DDBJ databases">
        <title>Whole genome shotgun sequence of Acrocarpospora pleiomorpha NBRC 16267.</title>
        <authorList>
            <person name="Ichikawa N."/>
            <person name="Kimura A."/>
            <person name="Kitahashi Y."/>
            <person name="Komaki H."/>
            <person name="Oguchi A."/>
        </authorList>
    </citation>
    <scope>NUCLEOTIDE SEQUENCE [LARGE SCALE GENOMIC DNA]</scope>
    <source>
        <strain evidence="9 10">NBRC 16267</strain>
    </source>
</reference>
<dbReference type="PROSITE" id="PS50893">
    <property type="entry name" value="ABC_TRANSPORTER_2"/>
    <property type="match status" value="1"/>
</dbReference>
<dbReference type="GO" id="GO:0015833">
    <property type="term" value="P:peptide transport"/>
    <property type="evidence" value="ECO:0007669"/>
    <property type="project" value="InterPro"/>
</dbReference>
<dbReference type="GO" id="GO:0005886">
    <property type="term" value="C:plasma membrane"/>
    <property type="evidence" value="ECO:0007669"/>
    <property type="project" value="UniProtKB-SubCell"/>
</dbReference>
<evidence type="ECO:0000259" key="8">
    <source>
        <dbReference type="PROSITE" id="PS50893"/>
    </source>
</evidence>
<keyword evidence="6 9" id="KW-0067">ATP-binding</keyword>
<dbReference type="InterPro" id="IPR003593">
    <property type="entry name" value="AAA+_ATPase"/>
</dbReference>
<evidence type="ECO:0000256" key="4">
    <source>
        <dbReference type="ARBA" id="ARBA00022475"/>
    </source>
</evidence>
<dbReference type="Pfam" id="PF00005">
    <property type="entry name" value="ABC_tran"/>
    <property type="match status" value="1"/>
</dbReference>
<protein>
    <submittedName>
        <fullName evidence="9">ABC transporter ATP-binding protein</fullName>
    </submittedName>
</protein>
<dbReference type="CDD" id="cd03257">
    <property type="entry name" value="ABC_NikE_OppD_transporters"/>
    <property type="match status" value="1"/>
</dbReference>
<name>A0A5M3XXL9_9ACTN</name>
<dbReference type="NCBIfam" id="TIGR01727">
    <property type="entry name" value="oligo_HPY"/>
    <property type="match status" value="1"/>
</dbReference>
<dbReference type="InterPro" id="IPR013563">
    <property type="entry name" value="Oligopep_ABC_C"/>
</dbReference>
<dbReference type="PANTHER" id="PTHR43297">
    <property type="entry name" value="OLIGOPEPTIDE TRANSPORT ATP-BINDING PROTEIN APPD"/>
    <property type="match status" value="1"/>
</dbReference>
<dbReference type="Pfam" id="PF08352">
    <property type="entry name" value="oligo_HPY"/>
    <property type="match status" value="1"/>
</dbReference>
<dbReference type="FunFam" id="3.40.50.300:FF:000016">
    <property type="entry name" value="Oligopeptide ABC transporter ATP-binding component"/>
    <property type="match status" value="1"/>
</dbReference>
<dbReference type="GO" id="GO:0016887">
    <property type="term" value="F:ATP hydrolysis activity"/>
    <property type="evidence" value="ECO:0007669"/>
    <property type="project" value="InterPro"/>
</dbReference>
<evidence type="ECO:0000256" key="2">
    <source>
        <dbReference type="ARBA" id="ARBA00005417"/>
    </source>
</evidence>
<evidence type="ECO:0000256" key="7">
    <source>
        <dbReference type="ARBA" id="ARBA00023136"/>
    </source>
</evidence>
<dbReference type="SUPFAM" id="SSF52540">
    <property type="entry name" value="P-loop containing nucleoside triphosphate hydrolases"/>
    <property type="match status" value="1"/>
</dbReference>
<evidence type="ECO:0000256" key="5">
    <source>
        <dbReference type="ARBA" id="ARBA00022741"/>
    </source>
</evidence>
<dbReference type="InterPro" id="IPR027417">
    <property type="entry name" value="P-loop_NTPase"/>
</dbReference>
<dbReference type="InterPro" id="IPR003439">
    <property type="entry name" value="ABC_transporter-like_ATP-bd"/>
</dbReference>
<dbReference type="InterPro" id="IPR017871">
    <property type="entry name" value="ABC_transporter-like_CS"/>
</dbReference>
<accession>A0A5M3XXL9</accession>
<dbReference type="GO" id="GO:0005524">
    <property type="term" value="F:ATP binding"/>
    <property type="evidence" value="ECO:0007669"/>
    <property type="project" value="UniProtKB-KW"/>
</dbReference>
<dbReference type="AlphaFoldDB" id="A0A5M3XXL9"/>
<sequence>MTTLTVNEEVMDEVRADPLLSVENFAVEFATGHGWSRVVDDVSFSVRAGETMGLVGESGSGKSVTAMSIMRLIPSPPGRIAAGRILFEGQDLLALDERQMRKVRGNHIAMIFQEPLTALNPAFTIGDQLVEAIRAHRKVTRKQAADRAAELLDLVGIPGARQRLRDYPHRFSGGMLQRAMIAGALACSPKLLIADEPTTALDVTVQAQILTLLRGLQQEFNMAMLFISHDLGVVADICDRVAVMYAGQIVESATVYELFERPLHPYTEGLLLAMPQHGKPTDRLVPIPGVVPEAASVADRCRFETRCRYAADECRAAPVPLTSYGPRGTRCVRAKDLVLGGTS</sequence>
<keyword evidence="7" id="KW-0472">Membrane</keyword>
<keyword evidence="5" id="KW-0547">Nucleotide-binding</keyword>
<evidence type="ECO:0000313" key="9">
    <source>
        <dbReference type="EMBL" id="GES24173.1"/>
    </source>
</evidence>
<organism evidence="9 10">
    <name type="scientific">Acrocarpospora pleiomorpha</name>
    <dbReference type="NCBI Taxonomy" id="90975"/>
    <lineage>
        <taxon>Bacteria</taxon>
        <taxon>Bacillati</taxon>
        <taxon>Actinomycetota</taxon>
        <taxon>Actinomycetes</taxon>
        <taxon>Streptosporangiales</taxon>
        <taxon>Streptosporangiaceae</taxon>
        <taxon>Acrocarpospora</taxon>
    </lineage>
</organism>
<evidence type="ECO:0000313" key="10">
    <source>
        <dbReference type="Proteomes" id="UP000377595"/>
    </source>
</evidence>
<keyword evidence="4" id="KW-1003">Cell membrane</keyword>
<dbReference type="PROSITE" id="PS00211">
    <property type="entry name" value="ABC_TRANSPORTER_1"/>
    <property type="match status" value="1"/>
</dbReference>
<evidence type="ECO:0000256" key="3">
    <source>
        <dbReference type="ARBA" id="ARBA00022448"/>
    </source>
</evidence>
<evidence type="ECO:0000256" key="1">
    <source>
        <dbReference type="ARBA" id="ARBA00004202"/>
    </source>
</evidence>
<keyword evidence="3" id="KW-0813">Transport</keyword>